<dbReference type="EMBL" id="DRVY01000043">
    <property type="protein sequence ID" value="HHR92153.1"/>
    <property type="molecule type" value="Genomic_DNA"/>
</dbReference>
<keyword evidence="1" id="KW-0238">DNA-binding</keyword>
<dbReference type="SUPFAM" id="SSF82607">
    <property type="entry name" value="YbaB-like"/>
    <property type="match status" value="1"/>
</dbReference>
<dbReference type="Gene3D" id="3.30.1310.10">
    <property type="entry name" value="Nucleoid-associated protein YbaB-like domain"/>
    <property type="match status" value="1"/>
</dbReference>
<organism evidence="1">
    <name type="scientific">candidate division CPR3 bacterium</name>
    <dbReference type="NCBI Taxonomy" id="2268181"/>
    <lineage>
        <taxon>Bacteria</taxon>
        <taxon>Bacteria division CPR3</taxon>
    </lineage>
</organism>
<accession>A0A7C5YR42</accession>
<dbReference type="InterPro" id="IPR036894">
    <property type="entry name" value="YbaB-like_sf"/>
</dbReference>
<evidence type="ECO:0000313" key="1">
    <source>
        <dbReference type="EMBL" id="HHR92153.1"/>
    </source>
</evidence>
<dbReference type="Pfam" id="PF02575">
    <property type="entry name" value="YbaB_DNA_bd"/>
    <property type="match status" value="1"/>
</dbReference>
<reference evidence="1" key="1">
    <citation type="journal article" date="2020" name="mSystems">
        <title>Genome- and Community-Level Interaction Insights into Carbon Utilization and Element Cycling Functions of Hydrothermarchaeota in Hydrothermal Sediment.</title>
        <authorList>
            <person name="Zhou Z."/>
            <person name="Liu Y."/>
            <person name="Xu W."/>
            <person name="Pan J."/>
            <person name="Luo Z.H."/>
            <person name="Li M."/>
        </authorList>
    </citation>
    <scope>NUCLEOTIDE SEQUENCE [LARGE SCALE GENOMIC DNA]</scope>
    <source>
        <strain evidence="1">SpSt-1042</strain>
    </source>
</reference>
<dbReference type="GO" id="GO:0003677">
    <property type="term" value="F:DNA binding"/>
    <property type="evidence" value="ECO:0007669"/>
    <property type="project" value="UniProtKB-KW"/>
</dbReference>
<dbReference type="AlphaFoldDB" id="A0A7C5YR42"/>
<protein>
    <submittedName>
        <fullName evidence="1">YbaB/EbfC family DNA-binding protein</fullName>
    </submittedName>
</protein>
<gene>
    <name evidence="1" type="ORF">ENL96_01410</name>
</gene>
<dbReference type="InterPro" id="IPR004401">
    <property type="entry name" value="YbaB/EbfC"/>
</dbReference>
<proteinExistence type="predicted"/>
<sequence length="100" mass="11352">MAFGPTKLLSDLISAQRRLKEIKKKRFKGISKDGKVSVQINGAMEIIDVYIDEALLNPGYKTIVEKDIREAHKEAMKKSADEMRRSITIGDMEILSKIMK</sequence>
<comment type="caution">
    <text evidence="1">The sequence shown here is derived from an EMBL/GenBank/DDBJ whole genome shotgun (WGS) entry which is preliminary data.</text>
</comment>
<name>A0A7C5YR42_UNCC3</name>